<evidence type="ECO:0000256" key="3">
    <source>
        <dbReference type="ARBA" id="ARBA00012438"/>
    </source>
</evidence>
<dbReference type="InterPro" id="IPR000014">
    <property type="entry name" value="PAS"/>
</dbReference>
<comment type="catalytic activity">
    <reaction evidence="1">
        <text>ATP + protein L-histidine = ADP + protein N-phospho-L-histidine.</text>
        <dbReference type="EC" id="2.7.13.3"/>
    </reaction>
</comment>
<proteinExistence type="predicted"/>
<dbReference type="SMART" id="SM00091">
    <property type="entry name" value="PAS"/>
    <property type="match status" value="2"/>
</dbReference>
<gene>
    <name evidence="15" type="ORF">GMLC_38940</name>
</gene>
<dbReference type="Gene3D" id="3.40.50.2300">
    <property type="match status" value="1"/>
</dbReference>
<evidence type="ECO:0000256" key="5">
    <source>
        <dbReference type="ARBA" id="ARBA00022692"/>
    </source>
</evidence>
<dbReference type="Pfam" id="PF02743">
    <property type="entry name" value="dCache_1"/>
    <property type="match status" value="1"/>
</dbReference>
<dbReference type="InterPro" id="IPR011006">
    <property type="entry name" value="CheY-like_superfamily"/>
</dbReference>
<feature type="domain" description="Response regulatory" evidence="12">
    <location>
        <begin position="1068"/>
        <end position="1184"/>
    </location>
</feature>
<keyword evidence="16" id="KW-1185">Reference proteome</keyword>
<dbReference type="CDD" id="cd00156">
    <property type="entry name" value="REC"/>
    <property type="match status" value="1"/>
</dbReference>
<keyword evidence="9" id="KW-0175">Coiled coil</keyword>
<evidence type="ECO:0000256" key="8">
    <source>
        <dbReference type="PROSITE-ProRule" id="PRU00169"/>
    </source>
</evidence>
<dbReference type="InterPro" id="IPR004358">
    <property type="entry name" value="Sig_transdc_His_kin-like_C"/>
</dbReference>
<dbReference type="Pfam" id="PF08448">
    <property type="entry name" value="PAS_4"/>
    <property type="match status" value="1"/>
</dbReference>
<organism evidence="15 16">
    <name type="scientific">Geomonas limicola</name>
    <dbReference type="NCBI Taxonomy" id="2740186"/>
    <lineage>
        <taxon>Bacteria</taxon>
        <taxon>Pseudomonadati</taxon>
        <taxon>Thermodesulfobacteriota</taxon>
        <taxon>Desulfuromonadia</taxon>
        <taxon>Geobacterales</taxon>
        <taxon>Geobacteraceae</taxon>
        <taxon>Geomonas</taxon>
    </lineage>
</organism>
<keyword evidence="6 10" id="KW-1133">Transmembrane helix</keyword>
<dbReference type="SUPFAM" id="SSF52172">
    <property type="entry name" value="CheY-like"/>
    <property type="match status" value="1"/>
</dbReference>
<dbReference type="GO" id="GO:0000160">
    <property type="term" value="P:phosphorelay signal transduction system"/>
    <property type="evidence" value="ECO:0007669"/>
    <property type="project" value="InterPro"/>
</dbReference>
<protein>
    <recommendedName>
        <fullName evidence="3">histidine kinase</fullName>
        <ecNumber evidence="3">2.7.13.3</ecNumber>
    </recommendedName>
</protein>
<dbReference type="Pfam" id="PF13426">
    <property type="entry name" value="PAS_9"/>
    <property type="match status" value="1"/>
</dbReference>
<keyword evidence="4" id="KW-1003">Cell membrane</keyword>
<evidence type="ECO:0000256" key="1">
    <source>
        <dbReference type="ARBA" id="ARBA00000085"/>
    </source>
</evidence>
<dbReference type="InterPro" id="IPR033479">
    <property type="entry name" value="dCache_1"/>
</dbReference>
<evidence type="ECO:0000259" key="11">
    <source>
        <dbReference type="PROSITE" id="PS50109"/>
    </source>
</evidence>
<evidence type="ECO:0000259" key="14">
    <source>
        <dbReference type="PROSITE" id="PS50113"/>
    </source>
</evidence>
<evidence type="ECO:0000256" key="4">
    <source>
        <dbReference type="ARBA" id="ARBA00022475"/>
    </source>
</evidence>
<dbReference type="InterPro" id="IPR035965">
    <property type="entry name" value="PAS-like_dom_sf"/>
</dbReference>
<keyword evidence="8" id="KW-0597">Phosphoprotein</keyword>
<dbReference type="InterPro" id="IPR001610">
    <property type="entry name" value="PAC"/>
</dbReference>
<dbReference type="PANTHER" id="PTHR43065">
    <property type="entry name" value="SENSOR HISTIDINE KINASE"/>
    <property type="match status" value="1"/>
</dbReference>
<dbReference type="SUPFAM" id="SSF55874">
    <property type="entry name" value="ATPase domain of HSP90 chaperone/DNA topoisomerase II/histidine kinase"/>
    <property type="match status" value="1"/>
</dbReference>
<dbReference type="PANTHER" id="PTHR43065:SF42">
    <property type="entry name" value="TWO-COMPONENT SENSOR PPRA"/>
    <property type="match status" value="1"/>
</dbReference>
<feature type="domain" description="PAS" evidence="13">
    <location>
        <begin position="675"/>
        <end position="725"/>
    </location>
</feature>
<dbReference type="PROSITE" id="PS50113">
    <property type="entry name" value="PAC"/>
    <property type="match status" value="1"/>
</dbReference>
<dbReference type="InterPro" id="IPR000700">
    <property type="entry name" value="PAS-assoc_C"/>
</dbReference>
<sequence length="1194" mass="132807">MASDGSDHGRYSFALLLAFSLAGLAANFFNISLFPGLEFLFGSIFSMLALQLLGLWSGVAVALAASSYTCFLWQHPYALLILTMETLVVGWLVLTRRMGMVLADTVFWLVLGMPLAYLSYHFGMSFPSAEATVVMVKLALNGLANVLLARLALSGYAVGTRKISVSFRDIIYELLAVFVLFPSLIVLLVSGRADFRQTTATIQETLRRDAHRVSLNLDHWLTVRKGVLTHLAQLAATLPPEEMQSRLDQARNSDYDFLRIGLVNRDAITVAYSPASDPFGQSNLGKNFAHRPFFSQLQQRKEPMLSELVRGTIDSSTPRVLILAPVLIQGEYAGHLGGVLNLERAHEILDQALDSREIRYTLLDRHGKVIVSNRNDQEVMSPFVRGPGSLTPLGNQLSWWVPTVPGMVPSWERWKRSAFTIELRVGSFSEWRLILEQPLLPSLSELFAHYAKKSALILSIFLAALMVAELLSRLFHSRFLEINRLTADLPERLAAGQQIAWPDRPMSEVRQLMNNFKQVTASLTAQIQQTRALNETLEQRVLERTAELNELNRDFVNFLENTSDFVYYKDRDSRYRFLSQAVATSTGHPQWRDLVGRHDCELFPEDLARIYSEEDAQIFKDGVSLFNKINPTCDPQGKRRWISTNKWPVFDAAGKVAGIFGISRDITEQIEIQESLRLAQQSLNQVPDPIMWADPAGRIVDCNQGACQLLGYHQYDLLDSTIFEIDLATSRESWPVLFAELRGQRTRHYESNYCTRDGRSIPVDVQLAYISFGDKEFLCGVARDLTERKAMEEERLHLERQSLHLQKLESLGVLSGGIAHDFNNLLQVVLGNLDLGLMALPEDIGIRRNLEQAVIATVRASELSGMMLAYSGKGVLSVQRLDLSGLIRENASMLTAVVTRGISFSSALSPELPPVQADATQVLQVVLNLVRNASEAIGSGSGTITLGTGAQEFDGASLAASRIEEKLPAGRYVWVEVRDNGCGMDEATQYRSFDPFFTTKFTGRGLGMSAALGIMRAHKGAIMLESTPGVGTAVRLLFPVAPAQAPLHQGDGAAQAALSEAGQERPLTVLVVDDEEMVRTLSMSMLEAFGFQTLAASDGERALEIFLRERQRIDLVLLDQNMPTMDGLTVFKQLRQLSPGVKVLLASGYSHKEVAARFQGLDLNGFIQKPFTVRRLLDEVQRVLGREVANWRQP</sequence>
<feature type="coiled-coil region" evidence="9">
    <location>
        <begin position="520"/>
        <end position="554"/>
    </location>
</feature>
<feature type="modified residue" description="4-aspartylphosphate" evidence="8">
    <location>
        <position position="1119"/>
    </location>
</feature>
<dbReference type="InterPro" id="IPR003594">
    <property type="entry name" value="HATPase_dom"/>
</dbReference>
<dbReference type="InterPro" id="IPR036890">
    <property type="entry name" value="HATPase_C_sf"/>
</dbReference>
<dbReference type="InterPro" id="IPR005467">
    <property type="entry name" value="His_kinase_dom"/>
</dbReference>
<feature type="transmembrane region" description="Helical" evidence="10">
    <location>
        <begin position="106"/>
        <end position="126"/>
    </location>
</feature>
<dbReference type="SMART" id="SM00387">
    <property type="entry name" value="HATPase_c"/>
    <property type="match status" value="1"/>
</dbReference>
<dbReference type="Proteomes" id="UP000587586">
    <property type="component" value="Unassembled WGS sequence"/>
</dbReference>
<dbReference type="GO" id="GO:0005886">
    <property type="term" value="C:plasma membrane"/>
    <property type="evidence" value="ECO:0007669"/>
    <property type="project" value="UniProtKB-SubCell"/>
</dbReference>
<dbReference type="Gene3D" id="3.30.565.10">
    <property type="entry name" value="Histidine kinase-like ATPase, C-terminal domain"/>
    <property type="match status" value="1"/>
</dbReference>
<dbReference type="EC" id="2.7.13.3" evidence="3"/>
<dbReference type="PROSITE" id="PS50109">
    <property type="entry name" value="HIS_KIN"/>
    <property type="match status" value="1"/>
</dbReference>
<feature type="domain" description="PAC" evidence="14">
    <location>
        <begin position="619"/>
        <end position="678"/>
    </location>
</feature>
<keyword evidence="5 10" id="KW-0812">Transmembrane</keyword>
<dbReference type="Gene3D" id="3.30.450.20">
    <property type="entry name" value="PAS domain"/>
    <property type="match status" value="3"/>
</dbReference>
<dbReference type="PROSITE" id="PS50112">
    <property type="entry name" value="PAS"/>
    <property type="match status" value="1"/>
</dbReference>
<evidence type="ECO:0000256" key="2">
    <source>
        <dbReference type="ARBA" id="ARBA00004651"/>
    </source>
</evidence>
<dbReference type="CDD" id="cd00130">
    <property type="entry name" value="PAS"/>
    <property type="match status" value="1"/>
</dbReference>
<evidence type="ECO:0000256" key="9">
    <source>
        <dbReference type="SAM" id="Coils"/>
    </source>
</evidence>
<comment type="caution">
    <text evidence="15">The sequence shown here is derived from an EMBL/GenBank/DDBJ whole genome shotgun (WGS) entry which is preliminary data.</text>
</comment>
<evidence type="ECO:0000256" key="6">
    <source>
        <dbReference type="ARBA" id="ARBA00022989"/>
    </source>
</evidence>
<keyword evidence="7 10" id="KW-0472">Membrane</keyword>
<evidence type="ECO:0000313" key="16">
    <source>
        <dbReference type="Proteomes" id="UP000587586"/>
    </source>
</evidence>
<feature type="domain" description="Histidine kinase" evidence="11">
    <location>
        <begin position="817"/>
        <end position="1042"/>
    </location>
</feature>
<dbReference type="NCBIfam" id="TIGR00229">
    <property type="entry name" value="sensory_box"/>
    <property type="match status" value="2"/>
</dbReference>
<dbReference type="RefSeq" id="WP_183362928.1">
    <property type="nucleotide sequence ID" value="NZ_BLXZ01000009.1"/>
</dbReference>
<evidence type="ECO:0000256" key="10">
    <source>
        <dbReference type="SAM" id="Phobius"/>
    </source>
</evidence>
<dbReference type="AlphaFoldDB" id="A0A6V8NCH4"/>
<feature type="transmembrane region" description="Helical" evidence="10">
    <location>
        <begin position="39"/>
        <end position="65"/>
    </location>
</feature>
<evidence type="ECO:0000259" key="13">
    <source>
        <dbReference type="PROSITE" id="PS50112"/>
    </source>
</evidence>
<evidence type="ECO:0000259" key="12">
    <source>
        <dbReference type="PROSITE" id="PS50110"/>
    </source>
</evidence>
<evidence type="ECO:0000256" key="7">
    <source>
        <dbReference type="ARBA" id="ARBA00023136"/>
    </source>
</evidence>
<feature type="transmembrane region" description="Helical" evidence="10">
    <location>
        <begin position="138"/>
        <end position="158"/>
    </location>
</feature>
<evidence type="ECO:0000313" key="15">
    <source>
        <dbReference type="EMBL" id="GFO70315.1"/>
    </source>
</evidence>
<dbReference type="PROSITE" id="PS50110">
    <property type="entry name" value="RESPONSE_REGULATORY"/>
    <property type="match status" value="1"/>
</dbReference>
<dbReference type="EMBL" id="BLXZ01000009">
    <property type="protein sequence ID" value="GFO70315.1"/>
    <property type="molecule type" value="Genomic_DNA"/>
</dbReference>
<dbReference type="PRINTS" id="PR00344">
    <property type="entry name" value="BCTRLSENSOR"/>
</dbReference>
<comment type="subcellular location">
    <subcellularLocation>
        <location evidence="2">Cell membrane</location>
        <topology evidence="2">Multi-pass membrane protein</topology>
    </subcellularLocation>
</comment>
<dbReference type="GO" id="GO:0004673">
    <property type="term" value="F:protein histidine kinase activity"/>
    <property type="evidence" value="ECO:0007669"/>
    <property type="project" value="UniProtKB-EC"/>
</dbReference>
<feature type="transmembrane region" description="Helical" evidence="10">
    <location>
        <begin position="170"/>
        <end position="189"/>
    </location>
</feature>
<dbReference type="SMART" id="SM00448">
    <property type="entry name" value="REC"/>
    <property type="match status" value="1"/>
</dbReference>
<dbReference type="InterPro" id="IPR001789">
    <property type="entry name" value="Sig_transdc_resp-reg_receiver"/>
</dbReference>
<dbReference type="Pfam" id="PF02518">
    <property type="entry name" value="HATPase_c"/>
    <property type="match status" value="1"/>
</dbReference>
<feature type="transmembrane region" description="Helical" evidence="10">
    <location>
        <begin position="77"/>
        <end position="94"/>
    </location>
</feature>
<dbReference type="Pfam" id="PF00072">
    <property type="entry name" value="Response_reg"/>
    <property type="match status" value="1"/>
</dbReference>
<dbReference type="SMART" id="SM00086">
    <property type="entry name" value="PAC"/>
    <property type="match status" value="2"/>
</dbReference>
<dbReference type="SUPFAM" id="SSF55785">
    <property type="entry name" value="PYP-like sensor domain (PAS domain)"/>
    <property type="match status" value="2"/>
</dbReference>
<reference evidence="16" key="1">
    <citation type="submission" date="2020-06" db="EMBL/GenBank/DDBJ databases">
        <title>Draft genomic sequecing of Geomonas sp. Red745.</title>
        <authorList>
            <person name="Itoh H."/>
            <person name="Xu Z.X."/>
            <person name="Ushijima N."/>
            <person name="Masuda Y."/>
            <person name="Shiratori Y."/>
            <person name="Senoo K."/>
        </authorList>
    </citation>
    <scope>NUCLEOTIDE SEQUENCE [LARGE SCALE GENOMIC DNA]</scope>
    <source>
        <strain evidence="16">Red745</strain>
    </source>
</reference>
<dbReference type="Gene3D" id="1.10.287.130">
    <property type="match status" value="1"/>
</dbReference>
<accession>A0A6V8NCH4</accession>
<feature type="transmembrane region" description="Helical" evidence="10">
    <location>
        <begin position="12"/>
        <end position="33"/>
    </location>
</feature>
<name>A0A6V8NCH4_9BACT</name>
<dbReference type="InterPro" id="IPR013656">
    <property type="entry name" value="PAS_4"/>
</dbReference>